<sequence>MTHTEVEAGFHGVVSLLDGPLLLRGVGPDGDGSLSQHRRLWNEPARRDAQQLIEMSWKIGLTGRGGAEFPFARKLQAALESGKKRELVVNCSEGEPASAKDSAMMFSAPHLVLDGAQLLAETLDIHHVHVAVPGERPHVAAAIKHAIKERPRGRKAVAFEMHVTSGGFVGGQSAAVLEMVAGRDNLPVTTRTPTAISGLRGRPTMLSNAETLAHLAAVSDLGPERYARWGTPAEPGTRLLSISADGPGGLVLEAPHGVPLAEMLEFCGYDPERPLLLGGYHGTWLSPQQVTNCTLSPSDLARFGAKLGAGVLLPMLPGDCPLTYTASIVDYLAGQRAKRCGPCTNGLPAMADACTRLPLTRSHREAAGLVERIEQLTGLVTGRGACSHPDGTARLVRSMLETFRPEIDQHVDGYCTYA</sequence>
<evidence type="ECO:0000313" key="12">
    <source>
        <dbReference type="EMBL" id="MDP9826584.1"/>
    </source>
</evidence>
<name>A0ABT9P1M2_9ACTN</name>
<evidence type="ECO:0000256" key="9">
    <source>
        <dbReference type="ARBA" id="ARBA00023014"/>
    </source>
</evidence>
<dbReference type="PANTHER" id="PTHR11780">
    <property type="entry name" value="NADH-UBIQUINONE OXIDOREDUCTASE FLAVOPROTEIN 1 NDUFV1"/>
    <property type="match status" value="1"/>
</dbReference>
<dbReference type="InterPro" id="IPR019575">
    <property type="entry name" value="Nuop51_4Fe4S-bd"/>
</dbReference>
<evidence type="ECO:0000256" key="3">
    <source>
        <dbReference type="ARBA" id="ARBA00007523"/>
    </source>
</evidence>
<keyword evidence="8" id="KW-0408">Iron</keyword>
<comment type="cofactor">
    <cofactor evidence="2">
        <name>[4Fe-4S] cluster</name>
        <dbReference type="ChEBI" id="CHEBI:49883"/>
    </cofactor>
</comment>
<keyword evidence="4" id="KW-0004">4Fe-4S</keyword>
<evidence type="ECO:0000256" key="7">
    <source>
        <dbReference type="ARBA" id="ARBA00022723"/>
    </source>
</evidence>
<keyword evidence="6" id="KW-0288">FMN</keyword>
<reference evidence="12 13" key="1">
    <citation type="submission" date="2023-07" db="EMBL/GenBank/DDBJ databases">
        <title>Sequencing the genomes of 1000 actinobacteria strains.</title>
        <authorList>
            <person name="Klenk H.-P."/>
        </authorList>
    </citation>
    <scope>NUCLEOTIDE SEQUENCE [LARGE SCALE GENOMIC DNA]</scope>
    <source>
        <strain evidence="12 13">DSM 44388</strain>
    </source>
</reference>
<dbReference type="PANTHER" id="PTHR11780:SF10">
    <property type="entry name" value="NADH DEHYDROGENASE [UBIQUINONE] FLAVOPROTEIN 1, MITOCHONDRIAL"/>
    <property type="match status" value="1"/>
</dbReference>
<dbReference type="EMBL" id="JAUSQZ010000001">
    <property type="protein sequence ID" value="MDP9826584.1"/>
    <property type="molecule type" value="Genomic_DNA"/>
</dbReference>
<evidence type="ECO:0000256" key="8">
    <source>
        <dbReference type="ARBA" id="ARBA00023004"/>
    </source>
</evidence>
<feature type="domain" description="NADH-ubiquinone oxidoreductase 51kDa subunit iron-sulphur binding" evidence="11">
    <location>
        <begin position="326"/>
        <end position="410"/>
    </location>
</feature>
<proteinExistence type="inferred from homology"/>
<dbReference type="InterPro" id="IPR037207">
    <property type="entry name" value="Nuop51_4Fe4S-bd_sf"/>
</dbReference>
<protein>
    <submittedName>
        <fullName evidence="12">NADH:ubiquinone oxidoreductase subunit F (NADH-binding)</fullName>
    </submittedName>
</protein>
<evidence type="ECO:0000256" key="5">
    <source>
        <dbReference type="ARBA" id="ARBA00022630"/>
    </source>
</evidence>
<evidence type="ECO:0000256" key="6">
    <source>
        <dbReference type="ARBA" id="ARBA00022643"/>
    </source>
</evidence>
<dbReference type="Proteomes" id="UP001235712">
    <property type="component" value="Unassembled WGS sequence"/>
</dbReference>
<evidence type="ECO:0000259" key="11">
    <source>
        <dbReference type="Pfam" id="PF10589"/>
    </source>
</evidence>
<keyword evidence="13" id="KW-1185">Reference proteome</keyword>
<gene>
    <name evidence="12" type="ORF">J2S57_002333</name>
</gene>
<dbReference type="Gene3D" id="3.10.20.600">
    <property type="match status" value="1"/>
</dbReference>
<dbReference type="InterPro" id="IPR011538">
    <property type="entry name" value="Nuo51_FMN-bd"/>
</dbReference>
<dbReference type="Gene3D" id="3.40.50.11540">
    <property type="entry name" value="NADH-ubiquinone oxidoreductase 51kDa subunit"/>
    <property type="match status" value="1"/>
</dbReference>
<evidence type="ECO:0000256" key="4">
    <source>
        <dbReference type="ARBA" id="ARBA00022485"/>
    </source>
</evidence>
<accession>A0ABT9P1M2</accession>
<dbReference type="SUPFAM" id="SSF140490">
    <property type="entry name" value="Nqo1C-terminal domain-like"/>
    <property type="match status" value="1"/>
</dbReference>
<dbReference type="Pfam" id="PF10589">
    <property type="entry name" value="NADH_4Fe-4S"/>
    <property type="match status" value="1"/>
</dbReference>
<dbReference type="InterPro" id="IPR050837">
    <property type="entry name" value="ComplexI_51kDa_subunit"/>
</dbReference>
<organism evidence="12 13">
    <name type="scientific">Kineosporia succinea</name>
    <dbReference type="NCBI Taxonomy" id="84632"/>
    <lineage>
        <taxon>Bacteria</taxon>
        <taxon>Bacillati</taxon>
        <taxon>Actinomycetota</taxon>
        <taxon>Actinomycetes</taxon>
        <taxon>Kineosporiales</taxon>
        <taxon>Kineosporiaceae</taxon>
        <taxon>Kineosporia</taxon>
    </lineage>
</organism>
<evidence type="ECO:0000313" key="13">
    <source>
        <dbReference type="Proteomes" id="UP001235712"/>
    </source>
</evidence>
<dbReference type="SUPFAM" id="SSF142984">
    <property type="entry name" value="Nqo1 middle domain-like"/>
    <property type="match status" value="1"/>
</dbReference>
<dbReference type="InterPro" id="IPR037225">
    <property type="entry name" value="Nuo51_FMN-bd_sf"/>
</dbReference>
<dbReference type="SUPFAM" id="SSF142019">
    <property type="entry name" value="Nqo1 FMN-binding domain-like"/>
    <property type="match status" value="1"/>
</dbReference>
<keyword evidence="5" id="KW-0285">Flavoprotein</keyword>
<comment type="similarity">
    <text evidence="3">Belongs to the complex I 51 kDa subunit family.</text>
</comment>
<keyword evidence="9" id="KW-0411">Iron-sulfur</keyword>
<comment type="cofactor">
    <cofactor evidence="1">
        <name>FMN</name>
        <dbReference type="ChEBI" id="CHEBI:58210"/>
    </cofactor>
</comment>
<dbReference type="Pfam" id="PF01512">
    <property type="entry name" value="Complex1_51K"/>
    <property type="match status" value="1"/>
</dbReference>
<dbReference type="RefSeq" id="WP_307241528.1">
    <property type="nucleotide sequence ID" value="NZ_JAUSQZ010000001.1"/>
</dbReference>
<evidence type="ECO:0000259" key="10">
    <source>
        <dbReference type="Pfam" id="PF01512"/>
    </source>
</evidence>
<comment type="caution">
    <text evidence="12">The sequence shown here is derived from an EMBL/GenBank/DDBJ whole genome shotgun (WGS) entry which is preliminary data.</text>
</comment>
<dbReference type="Gene3D" id="1.20.1440.230">
    <property type="entry name" value="NADH-ubiquinone oxidoreductase 51kDa subunit, iron-sulphur binding domain"/>
    <property type="match status" value="1"/>
</dbReference>
<keyword evidence="7" id="KW-0479">Metal-binding</keyword>
<evidence type="ECO:0000256" key="2">
    <source>
        <dbReference type="ARBA" id="ARBA00001966"/>
    </source>
</evidence>
<evidence type="ECO:0000256" key="1">
    <source>
        <dbReference type="ARBA" id="ARBA00001917"/>
    </source>
</evidence>
<feature type="domain" description="NADH-ubiquinone oxidoreductase 51kDa subunit FMN-binding" evidence="10">
    <location>
        <begin position="58"/>
        <end position="215"/>
    </location>
</feature>